<feature type="transmembrane region" description="Helical" evidence="5">
    <location>
        <begin position="348"/>
        <end position="368"/>
    </location>
</feature>
<dbReference type="PROSITE" id="PS50928">
    <property type="entry name" value="ABC_TM1"/>
    <property type="match status" value="1"/>
</dbReference>
<evidence type="ECO:0000259" key="7">
    <source>
        <dbReference type="PROSITE" id="PS50928"/>
    </source>
</evidence>
<sequence>MINDTLEETRPEPVEGPAAVADKRSVATASQRQLIWWRFSRHKLAVISLFVLLIFYLVGATCEFVAPRAQDTALPQAAYSPPQWVKISPTAPHLYVNGVVGVPNVDTLKRDYQIDESVRIPVGFFVKGDPYQLFGLIPGDVHLFGSTEPGAPVFLLGSDQQGRDLLSRLIYGSRISLSVGLIGVVLSLTLGLLLGGLSGYFGGRVDSAIQRIIEFFISIPTLPLWLGLAAAVPPGWDSLSTYFAITLILSLMGWTGMARVIRSRLLQIRHEDFVLAAELDGARPLRVIGKHMLPAFTSHIIASLSLSVPGMILGETALSFLGLGLQPPVVSWGVTLGDAQSIRVLAEAPWMLFAGLAVVITVMAFNFVGDGLRDAADPYGS</sequence>
<dbReference type="Pfam" id="PF12911">
    <property type="entry name" value="OppC_N"/>
    <property type="match status" value="1"/>
</dbReference>
<organism evidence="8 9">
    <name type="scientific">Microlunatus parietis</name>
    <dbReference type="NCBI Taxonomy" id="682979"/>
    <lineage>
        <taxon>Bacteria</taxon>
        <taxon>Bacillati</taxon>
        <taxon>Actinomycetota</taxon>
        <taxon>Actinomycetes</taxon>
        <taxon>Propionibacteriales</taxon>
        <taxon>Propionibacteriaceae</taxon>
        <taxon>Microlunatus</taxon>
    </lineage>
</organism>
<evidence type="ECO:0000256" key="1">
    <source>
        <dbReference type="ARBA" id="ARBA00004141"/>
    </source>
</evidence>
<dbReference type="InterPro" id="IPR000515">
    <property type="entry name" value="MetI-like"/>
</dbReference>
<evidence type="ECO:0000313" key="9">
    <source>
        <dbReference type="Proteomes" id="UP000569914"/>
    </source>
</evidence>
<feature type="transmembrane region" description="Helical" evidence="5">
    <location>
        <begin position="239"/>
        <end position="261"/>
    </location>
</feature>
<protein>
    <submittedName>
        <fullName evidence="8">Peptide/nickel transport system permease protein</fullName>
    </submittedName>
</protein>
<dbReference type="PANTHER" id="PTHR43839">
    <property type="entry name" value="OPPC IN A BINDING PROTEIN-DEPENDENT TRANSPORT SYSTEM"/>
    <property type="match status" value="1"/>
</dbReference>
<keyword evidence="5" id="KW-0813">Transport</keyword>
<dbReference type="InterPro" id="IPR025966">
    <property type="entry name" value="OppC_N"/>
</dbReference>
<feature type="transmembrane region" description="Helical" evidence="5">
    <location>
        <begin position="175"/>
        <end position="200"/>
    </location>
</feature>
<comment type="subcellular location">
    <subcellularLocation>
        <location evidence="5">Cell membrane</location>
        <topology evidence="5">Multi-pass membrane protein</topology>
    </subcellularLocation>
    <subcellularLocation>
        <location evidence="1">Membrane</location>
        <topology evidence="1">Multi-pass membrane protein</topology>
    </subcellularLocation>
</comment>
<evidence type="ECO:0000256" key="6">
    <source>
        <dbReference type="SAM" id="MobiDB-lite"/>
    </source>
</evidence>
<feature type="transmembrane region" description="Helical" evidence="5">
    <location>
        <begin position="44"/>
        <end position="66"/>
    </location>
</feature>
<dbReference type="Gene3D" id="1.10.3720.10">
    <property type="entry name" value="MetI-like"/>
    <property type="match status" value="1"/>
</dbReference>
<dbReference type="Pfam" id="PF00528">
    <property type="entry name" value="BPD_transp_1"/>
    <property type="match status" value="1"/>
</dbReference>
<feature type="region of interest" description="Disordered" evidence="6">
    <location>
        <begin position="1"/>
        <end position="22"/>
    </location>
</feature>
<comment type="caution">
    <text evidence="8">The sequence shown here is derived from an EMBL/GenBank/DDBJ whole genome shotgun (WGS) entry which is preliminary data.</text>
</comment>
<dbReference type="GO" id="GO:0055085">
    <property type="term" value="P:transmembrane transport"/>
    <property type="evidence" value="ECO:0007669"/>
    <property type="project" value="InterPro"/>
</dbReference>
<dbReference type="Proteomes" id="UP000569914">
    <property type="component" value="Unassembled WGS sequence"/>
</dbReference>
<evidence type="ECO:0000256" key="5">
    <source>
        <dbReference type="RuleBase" id="RU363032"/>
    </source>
</evidence>
<dbReference type="InterPro" id="IPR035906">
    <property type="entry name" value="MetI-like_sf"/>
</dbReference>
<evidence type="ECO:0000313" key="8">
    <source>
        <dbReference type="EMBL" id="NYE75136.1"/>
    </source>
</evidence>
<evidence type="ECO:0000256" key="4">
    <source>
        <dbReference type="ARBA" id="ARBA00023136"/>
    </source>
</evidence>
<dbReference type="SUPFAM" id="SSF161098">
    <property type="entry name" value="MetI-like"/>
    <property type="match status" value="1"/>
</dbReference>
<feature type="transmembrane region" description="Helical" evidence="5">
    <location>
        <begin position="293"/>
        <end position="312"/>
    </location>
</feature>
<dbReference type="RefSeq" id="WP_179757692.1">
    <property type="nucleotide sequence ID" value="NZ_JACCBU010000001.1"/>
</dbReference>
<dbReference type="AlphaFoldDB" id="A0A7Y9LGF6"/>
<keyword evidence="4 5" id="KW-0472">Membrane</keyword>
<evidence type="ECO:0000256" key="2">
    <source>
        <dbReference type="ARBA" id="ARBA00022692"/>
    </source>
</evidence>
<keyword evidence="2 5" id="KW-0812">Transmembrane</keyword>
<gene>
    <name evidence="8" type="ORF">BKA15_006465</name>
</gene>
<proteinExistence type="inferred from homology"/>
<dbReference type="GO" id="GO:0005886">
    <property type="term" value="C:plasma membrane"/>
    <property type="evidence" value="ECO:0007669"/>
    <property type="project" value="UniProtKB-SubCell"/>
</dbReference>
<keyword evidence="3 5" id="KW-1133">Transmembrane helix</keyword>
<dbReference type="PANTHER" id="PTHR43839:SF3">
    <property type="entry name" value="OLIGOPEPTIDE ABC TRANSPORTER, PERMEASE PROTEIN"/>
    <property type="match status" value="1"/>
</dbReference>
<accession>A0A7Y9LGF6</accession>
<dbReference type="CDD" id="cd06261">
    <property type="entry name" value="TM_PBP2"/>
    <property type="match status" value="1"/>
</dbReference>
<feature type="transmembrane region" description="Helical" evidence="5">
    <location>
        <begin position="212"/>
        <end position="233"/>
    </location>
</feature>
<dbReference type="EMBL" id="JACCBU010000001">
    <property type="protein sequence ID" value="NYE75136.1"/>
    <property type="molecule type" value="Genomic_DNA"/>
</dbReference>
<comment type="similarity">
    <text evidence="5">Belongs to the binding-protein-dependent transport system permease family.</text>
</comment>
<feature type="domain" description="ABC transmembrane type-1" evidence="7">
    <location>
        <begin position="173"/>
        <end position="369"/>
    </location>
</feature>
<name>A0A7Y9LGF6_9ACTN</name>
<evidence type="ECO:0000256" key="3">
    <source>
        <dbReference type="ARBA" id="ARBA00022989"/>
    </source>
</evidence>
<keyword evidence="9" id="KW-1185">Reference proteome</keyword>
<reference evidence="8 9" key="1">
    <citation type="submission" date="2020-07" db="EMBL/GenBank/DDBJ databases">
        <title>Sequencing the genomes of 1000 actinobacteria strains.</title>
        <authorList>
            <person name="Klenk H.-P."/>
        </authorList>
    </citation>
    <scope>NUCLEOTIDE SEQUENCE [LARGE SCALE GENOMIC DNA]</scope>
    <source>
        <strain evidence="8 9">DSM 22083</strain>
    </source>
</reference>